<feature type="region of interest" description="Disordered" evidence="1">
    <location>
        <begin position="62"/>
        <end position="81"/>
    </location>
</feature>
<dbReference type="EMBL" id="RDQH01000327">
    <property type="protein sequence ID" value="RXI07647.1"/>
    <property type="molecule type" value="Genomic_DNA"/>
</dbReference>
<name>A0A498KJK3_MALDO</name>
<comment type="caution">
    <text evidence="2">The sequence shown here is derived from an EMBL/GenBank/DDBJ whole genome shotgun (WGS) entry which is preliminary data.</text>
</comment>
<protein>
    <submittedName>
        <fullName evidence="2">Uncharacterized protein</fullName>
    </submittedName>
</protein>
<accession>A0A498KJK3</accession>
<gene>
    <name evidence="2" type="ORF">DVH24_005420</name>
</gene>
<dbReference type="AlphaFoldDB" id="A0A498KJK3"/>
<proteinExistence type="predicted"/>
<organism evidence="2 3">
    <name type="scientific">Malus domestica</name>
    <name type="common">Apple</name>
    <name type="synonym">Pyrus malus</name>
    <dbReference type="NCBI Taxonomy" id="3750"/>
    <lineage>
        <taxon>Eukaryota</taxon>
        <taxon>Viridiplantae</taxon>
        <taxon>Streptophyta</taxon>
        <taxon>Embryophyta</taxon>
        <taxon>Tracheophyta</taxon>
        <taxon>Spermatophyta</taxon>
        <taxon>Magnoliopsida</taxon>
        <taxon>eudicotyledons</taxon>
        <taxon>Gunneridae</taxon>
        <taxon>Pentapetalae</taxon>
        <taxon>rosids</taxon>
        <taxon>fabids</taxon>
        <taxon>Rosales</taxon>
        <taxon>Rosaceae</taxon>
        <taxon>Amygdaloideae</taxon>
        <taxon>Maleae</taxon>
        <taxon>Malus</taxon>
    </lineage>
</organism>
<keyword evidence="3" id="KW-1185">Reference proteome</keyword>
<evidence type="ECO:0000313" key="3">
    <source>
        <dbReference type="Proteomes" id="UP000290289"/>
    </source>
</evidence>
<reference evidence="2 3" key="1">
    <citation type="submission" date="2018-10" db="EMBL/GenBank/DDBJ databases">
        <title>A high-quality apple genome assembly.</title>
        <authorList>
            <person name="Hu J."/>
        </authorList>
    </citation>
    <scope>NUCLEOTIDE SEQUENCE [LARGE SCALE GENOMIC DNA]</scope>
    <source>
        <strain evidence="3">cv. HFTH1</strain>
        <tissue evidence="2">Young leaf</tissue>
    </source>
</reference>
<dbReference type="Proteomes" id="UP000290289">
    <property type="component" value="Chromosome 1"/>
</dbReference>
<evidence type="ECO:0000256" key="1">
    <source>
        <dbReference type="SAM" id="MobiDB-lite"/>
    </source>
</evidence>
<sequence>MCWLLRLQSHLEIFWHGVDFEFRGWIWLLQRVRLLFQIWGVGKRCCREERLQTMQYVDDATGKRNRSEDGISNPIPIRDPR</sequence>
<evidence type="ECO:0000313" key="2">
    <source>
        <dbReference type="EMBL" id="RXI07647.1"/>
    </source>
</evidence>